<comment type="caution">
    <text evidence="2">The sequence shown here is derived from an EMBL/GenBank/DDBJ whole genome shotgun (WGS) entry which is preliminary data.</text>
</comment>
<protein>
    <recommendedName>
        <fullName evidence="4">Transposase</fullName>
    </recommendedName>
</protein>
<keyword evidence="3" id="KW-1185">Reference proteome</keyword>
<feature type="coiled-coil region" evidence="1">
    <location>
        <begin position="96"/>
        <end position="137"/>
    </location>
</feature>
<dbReference type="RefSeq" id="WP_127451363.1">
    <property type="nucleotide sequence ID" value="NZ_JAROBY010000075.1"/>
</dbReference>
<proteinExistence type="predicted"/>
<evidence type="ECO:0008006" key="4">
    <source>
        <dbReference type="Google" id="ProtNLM"/>
    </source>
</evidence>
<name>A0ABU6DL15_9BACL</name>
<dbReference type="EMBL" id="JAROBY010000075">
    <property type="protein sequence ID" value="MEB4798461.1"/>
    <property type="molecule type" value="Genomic_DNA"/>
</dbReference>
<dbReference type="Proteomes" id="UP001355653">
    <property type="component" value="Unassembled WGS sequence"/>
</dbReference>
<accession>A0ABU6DL15</accession>
<evidence type="ECO:0000313" key="2">
    <source>
        <dbReference type="EMBL" id="MEB4798461.1"/>
    </source>
</evidence>
<sequence>MPRKYNRSDLTREAAQVKRHVINEFRRGRKTKLVKNEVFELVASKLGLKSNRMLWQGEAFDYLNDWFSKLENSISELNQVPHVDSDVDENTSTDEMKNIKNLLKSKNILIQEYQNALREVRRENEDLRKKLIEKYGNVDY</sequence>
<organism evidence="2 3">
    <name type="scientific">Paenibacillus chondroitinus</name>
    <dbReference type="NCBI Taxonomy" id="59842"/>
    <lineage>
        <taxon>Bacteria</taxon>
        <taxon>Bacillati</taxon>
        <taxon>Bacillota</taxon>
        <taxon>Bacilli</taxon>
        <taxon>Bacillales</taxon>
        <taxon>Paenibacillaceae</taxon>
        <taxon>Paenibacillus</taxon>
    </lineage>
</organism>
<evidence type="ECO:0000313" key="3">
    <source>
        <dbReference type="Proteomes" id="UP001355653"/>
    </source>
</evidence>
<reference evidence="2 3" key="1">
    <citation type="submission" date="2023-03" db="EMBL/GenBank/DDBJ databases">
        <title>Bacillus Genome Sequencing.</title>
        <authorList>
            <person name="Dunlap C."/>
        </authorList>
    </citation>
    <scope>NUCLEOTIDE SEQUENCE [LARGE SCALE GENOMIC DNA]</scope>
    <source>
        <strain evidence="2 3">NRS-1351</strain>
    </source>
</reference>
<keyword evidence="1" id="KW-0175">Coiled coil</keyword>
<gene>
    <name evidence="2" type="ORF">P5G65_31600</name>
</gene>
<evidence type="ECO:0000256" key="1">
    <source>
        <dbReference type="SAM" id="Coils"/>
    </source>
</evidence>